<dbReference type="Pfam" id="PF10502">
    <property type="entry name" value="Peptidase_S26"/>
    <property type="match status" value="1"/>
</dbReference>
<dbReference type="GO" id="GO:0006465">
    <property type="term" value="P:signal peptide processing"/>
    <property type="evidence" value="ECO:0007669"/>
    <property type="project" value="InterPro"/>
</dbReference>
<feature type="domain" description="Peptidase S26" evidence="2">
    <location>
        <begin position="27"/>
        <end position="188"/>
    </location>
</feature>
<dbReference type="AlphaFoldDB" id="A0A086P5E9"/>
<dbReference type="PATRIC" id="fig|1219045.3.peg.3506"/>
<evidence type="ECO:0000313" key="4">
    <source>
        <dbReference type="Proteomes" id="UP000024284"/>
    </source>
</evidence>
<name>A0A086P5E9_SPHHM</name>
<gene>
    <name evidence="3" type="ORF">BV98_003451</name>
</gene>
<accession>A0A086P5E9</accession>
<organism evidence="3 4">
    <name type="scientific">Sphingobium herbicidovorans (strain ATCC 700291 / DSM 11019 / CCUG 56400 / KCTC 2939 / LMG 18315 / NBRC 16415 / MH)</name>
    <name type="common">Sphingomonas herbicidovorans</name>
    <dbReference type="NCBI Taxonomy" id="1219045"/>
    <lineage>
        <taxon>Bacteria</taxon>
        <taxon>Pseudomonadati</taxon>
        <taxon>Pseudomonadota</taxon>
        <taxon>Alphaproteobacteria</taxon>
        <taxon>Sphingomonadales</taxon>
        <taxon>Sphingomonadaceae</taxon>
        <taxon>Sphingobium</taxon>
    </lineage>
</organism>
<dbReference type="RefSeq" id="WP_037468480.1">
    <property type="nucleotide sequence ID" value="NZ_BCZD01000013.1"/>
</dbReference>
<dbReference type="eggNOG" id="COG4959">
    <property type="taxonomic scope" value="Bacteria"/>
</dbReference>
<dbReference type="MEROPS" id="S26.014"/>
<feature type="transmembrane region" description="Helical" evidence="1">
    <location>
        <begin position="30"/>
        <end position="47"/>
    </location>
</feature>
<comment type="caution">
    <text evidence="3">The sequence shown here is derived from an EMBL/GenBank/DDBJ whole genome shotgun (WGS) entry which is preliminary data.</text>
</comment>
<keyword evidence="1" id="KW-1133">Transmembrane helix</keyword>
<evidence type="ECO:0000259" key="2">
    <source>
        <dbReference type="Pfam" id="PF10502"/>
    </source>
</evidence>
<dbReference type="OrthoDB" id="5360818at2"/>
<dbReference type="STRING" id="76947.GCA_002080435_00181"/>
<evidence type="ECO:0000256" key="1">
    <source>
        <dbReference type="SAM" id="Phobius"/>
    </source>
</evidence>
<evidence type="ECO:0000313" key="3">
    <source>
        <dbReference type="EMBL" id="KFG88617.1"/>
    </source>
</evidence>
<sequence length="190" mass="20715">MRERPDLPLIAWGEALRAARLARQRRQLRFAFAAFGIGALGLTMAVPPTPRLVWNVSASAPRGLYVVSPGVPVVAGDMVAARTPAPWRMLAAKRHYLPANVPLVKRVVAARGDVVCARGPDISINDIPAVTRRARDAMGRILPWWDGCVRLGGGDAFLLMASEDASFDGRYFGVTRGRDILGRAHLLWAR</sequence>
<keyword evidence="4" id="KW-1185">Reference proteome</keyword>
<dbReference type="GO" id="GO:0004252">
    <property type="term" value="F:serine-type endopeptidase activity"/>
    <property type="evidence" value="ECO:0007669"/>
    <property type="project" value="InterPro"/>
</dbReference>
<proteinExistence type="predicted"/>
<protein>
    <submittedName>
        <fullName evidence="3">Conjugal transfer protein TraF</fullName>
    </submittedName>
</protein>
<keyword evidence="1" id="KW-0812">Transmembrane</keyword>
<reference evidence="3" key="1">
    <citation type="submission" date="2014-08" db="EMBL/GenBank/DDBJ databases">
        <title>Draft genome sequences of Sphingobium herbicidovorans.</title>
        <authorList>
            <person name="Gan H.M."/>
            <person name="Gan H.Y."/>
            <person name="Savka M.A."/>
        </authorList>
    </citation>
    <scope>NUCLEOTIDE SEQUENCE [LARGE SCALE GENOMIC DNA]</scope>
    <source>
        <strain evidence="3">NBRC 16415</strain>
    </source>
</reference>
<dbReference type="Proteomes" id="UP000024284">
    <property type="component" value="Unassembled WGS sequence"/>
</dbReference>
<keyword evidence="1" id="KW-0472">Membrane</keyword>
<dbReference type="InterPro" id="IPR036286">
    <property type="entry name" value="LexA/Signal_pep-like_sf"/>
</dbReference>
<dbReference type="InterPro" id="IPR019533">
    <property type="entry name" value="Peptidase_S26"/>
</dbReference>
<dbReference type="EMBL" id="JFZA02000056">
    <property type="protein sequence ID" value="KFG88617.1"/>
    <property type="molecule type" value="Genomic_DNA"/>
</dbReference>
<dbReference type="SUPFAM" id="SSF51306">
    <property type="entry name" value="LexA/Signal peptidase"/>
    <property type="match status" value="1"/>
</dbReference>
<dbReference type="Gene3D" id="2.10.109.10">
    <property type="entry name" value="Umud Fragment, subunit A"/>
    <property type="match status" value="1"/>
</dbReference>